<keyword evidence="3" id="KW-1185">Reference proteome</keyword>
<evidence type="ECO:0000259" key="1">
    <source>
        <dbReference type="PROSITE" id="PS51671"/>
    </source>
</evidence>
<dbReference type="SUPFAM" id="SSF55021">
    <property type="entry name" value="ACT-like"/>
    <property type="match status" value="2"/>
</dbReference>
<dbReference type="PANTHER" id="PTHR34875">
    <property type="entry name" value="UPF0237 PROTEIN MJ1558"/>
    <property type="match status" value="1"/>
</dbReference>
<dbReference type="PROSITE" id="PS51671">
    <property type="entry name" value="ACT"/>
    <property type="match status" value="2"/>
</dbReference>
<gene>
    <name evidence="2" type="ORF">KEC16_02825</name>
</gene>
<dbReference type="RefSeq" id="WP_211546122.1">
    <property type="nucleotide sequence ID" value="NZ_JAGTUF010000001.1"/>
</dbReference>
<dbReference type="CDD" id="cd02116">
    <property type="entry name" value="ACT"/>
    <property type="match status" value="1"/>
</dbReference>
<dbReference type="InterPro" id="IPR050990">
    <property type="entry name" value="UPF0237/GcvR_regulator"/>
</dbReference>
<evidence type="ECO:0000313" key="3">
    <source>
        <dbReference type="Proteomes" id="UP000680714"/>
    </source>
</evidence>
<dbReference type="Pfam" id="PF01842">
    <property type="entry name" value="ACT"/>
    <property type="match status" value="1"/>
</dbReference>
<organism evidence="2 3">
    <name type="scientific">Magnetospirillum sulfuroxidans</name>
    <dbReference type="NCBI Taxonomy" id="611300"/>
    <lineage>
        <taxon>Bacteria</taxon>
        <taxon>Pseudomonadati</taxon>
        <taxon>Pseudomonadota</taxon>
        <taxon>Alphaproteobacteria</taxon>
        <taxon>Rhodospirillales</taxon>
        <taxon>Rhodospirillaceae</taxon>
        <taxon>Magnetospirillum</taxon>
    </lineage>
</organism>
<evidence type="ECO:0000313" key="2">
    <source>
        <dbReference type="EMBL" id="MBR9970645.1"/>
    </source>
</evidence>
<protein>
    <submittedName>
        <fullName evidence="2">Amino acid-binding protein</fullName>
    </submittedName>
</protein>
<reference evidence="2 3" key="1">
    <citation type="submission" date="2021-04" db="EMBL/GenBank/DDBJ databases">
        <title>Magnetospirillum sulfuroxidans sp. nov., a facultative chemolithoautotrophic sulfur-oxidizing alphaproteobacterium isolated from freshwater sediment and proposals for Paramagetospirillum gen. nov., and Magnetospirillaceae fam. nov.</title>
        <authorList>
            <person name="Koziaeva V."/>
            <person name="Geelhoed J.S."/>
            <person name="Sorokin D.Y."/>
            <person name="Grouzdev D.S."/>
        </authorList>
    </citation>
    <scope>NUCLEOTIDE SEQUENCE [LARGE SCALE GENOMIC DNA]</scope>
    <source>
        <strain evidence="2 3">J10</strain>
    </source>
</reference>
<proteinExistence type="predicted"/>
<dbReference type="PANTHER" id="PTHR34875:SF6">
    <property type="entry name" value="UPF0237 PROTEIN MJ1558"/>
    <property type="match status" value="1"/>
</dbReference>
<dbReference type="InterPro" id="IPR045865">
    <property type="entry name" value="ACT-like_dom_sf"/>
</dbReference>
<feature type="domain" description="ACT" evidence="1">
    <location>
        <begin position="5"/>
        <end position="82"/>
    </location>
</feature>
<accession>A0ABS5I878</accession>
<sequence length="170" mass="18012">MTAALISISCPDRPGLVAAITGRLFDLGVNLGDSSFAMLGAGAEFSSVCELPAALSVDEVRAALAALAELSQARIDVRRFELDCAPGVLGRITHRVIVSGGDRPGLVARLSEVFGQFSANIVRMDAQRVPEQDLYVTRFSVCIPERAAACLATITNTAGELHLFSHIEEV</sequence>
<dbReference type="InterPro" id="IPR002912">
    <property type="entry name" value="ACT_dom"/>
</dbReference>
<comment type="caution">
    <text evidence="2">The sequence shown here is derived from an EMBL/GenBank/DDBJ whole genome shotgun (WGS) entry which is preliminary data.</text>
</comment>
<dbReference type="Gene3D" id="3.30.70.260">
    <property type="match status" value="2"/>
</dbReference>
<dbReference type="EMBL" id="JAGTUF010000001">
    <property type="protein sequence ID" value="MBR9970645.1"/>
    <property type="molecule type" value="Genomic_DNA"/>
</dbReference>
<name>A0ABS5I878_9PROT</name>
<dbReference type="Proteomes" id="UP000680714">
    <property type="component" value="Unassembled WGS sequence"/>
</dbReference>
<feature type="domain" description="ACT" evidence="1">
    <location>
        <begin position="95"/>
        <end position="170"/>
    </location>
</feature>